<dbReference type="Gene3D" id="1.10.510.10">
    <property type="entry name" value="Transferase(Phosphotransferase) domain 1"/>
    <property type="match status" value="1"/>
</dbReference>
<evidence type="ECO:0000256" key="4">
    <source>
        <dbReference type="ARBA" id="ARBA00022679"/>
    </source>
</evidence>
<evidence type="ECO:0000256" key="7">
    <source>
        <dbReference type="ARBA" id="ARBA00022840"/>
    </source>
</evidence>
<evidence type="ECO:0000256" key="3">
    <source>
        <dbReference type="ARBA" id="ARBA00012483"/>
    </source>
</evidence>
<dbReference type="InterPro" id="IPR008271">
    <property type="entry name" value="Ser/Thr_kinase_AS"/>
</dbReference>
<dbReference type="InterPro" id="IPR000719">
    <property type="entry name" value="Prot_kinase_dom"/>
</dbReference>
<dbReference type="Proteomes" id="UP001157006">
    <property type="component" value="Chromosome 2"/>
</dbReference>
<evidence type="ECO:0000256" key="1">
    <source>
        <dbReference type="ARBA" id="ARBA00000900"/>
    </source>
</evidence>
<comment type="pathway">
    <text evidence="2">Protein modification; protein ubiquitination.</text>
</comment>
<dbReference type="GO" id="GO:0061630">
    <property type="term" value="F:ubiquitin protein ligase activity"/>
    <property type="evidence" value="ECO:0007669"/>
    <property type="project" value="UniProtKB-EC"/>
</dbReference>
<dbReference type="FunFam" id="3.30.200.20:FF:000162">
    <property type="entry name" value="Adenine nucleotide alpha hydrolase-like domain kinase"/>
    <property type="match status" value="1"/>
</dbReference>
<keyword evidence="7" id="KW-0067">ATP-binding</keyword>
<evidence type="ECO:0000313" key="12">
    <source>
        <dbReference type="EMBL" id="CAI8599424.1"/>
    </source>
</evidence>
<dbReference type="SUPFAM" id="SSF52402">
    <property type="entry name" value="Adenine nucleotide alpha hydrolases-like"/>
    <property type="match status" value="1"/>
</dbReference>
<organism evidence="12 13">
    <name type="scientific">Vicia faba</name>
    <name type="common">Broad bean</name>
    <name type="synonym">Faba vulgaris</name>
    <dbReference type="NCBI Taxonomy" id="3906"/>
    <lineage>
        <taxon>Eukaryota</taxon>
        <taxon>Viridiplantae</taxon>
        <taxon>Streptophyta</taxon>
        <taxon>Embryophyta</taxon>
        <taxon>Tracheophyta</taxon>
        <taxon>Spermatophyta</taxon>
        <taxon>Magnoliopsida</taxon>
        <taxon>eudicotyledons</taxon>
        <taxon>Gunneridae</taxon>
        <taxon>Pentapetalae</taxon>
        <taxon>rosids</taxon>
        <taxon>fabids</taxon>
        <taxon>Fabales</taxon>
        <taxon>Fabaceae</taxon>
        <taxon>Papilionoideae</taxon>
        <taxon>50 kb inversion clade</taxon>
        <taxon>NPAAA clade</taxon>
        <taxon>Hologalegina</taxon>
        <taxon>IRL clade</taxon>
        <taxon>Fabeae</taxon>
        <taxon>Vicia</taxon>
    </lineage>
</organism>
<feature type="region of interest" description="Disordered" evidence="10">
    <location>
        <begin position="193"/>
        <end position="230"/>
    </location>
</feature>
<dbReference type="EMBL" id="OX451737">
    <property type="protein sequence ID" value="CAI8599424.1"/>
    <property type="molecule type" value="Genomic_DNA"/>
</dbReference>
<dbReference type="InterPro" id="IPR006016">
    <property type="entry name" value="UspA"/>
</dbReference>
<evidence type="ECO:0000256" key="9">
    <source>
        <dbReference type="SAM" id="Coils"/>
    </source>
</evidence>
<evidence type="ECO:0000256" key="8">
    <source>
        <dbReference type="ARBA" id="ARBA00023054"/>
    </source>
</evidence>
<proteinExistence type="predicted"/>
<dbReference type="PROSITE" id="PS50011">
    <property type="entry name" value="PROTEIN_KINASE_DOM"/>
    <property type="match status" value="1"/>
</dbReference>
<dbReference type="SMART" id="SM00220">
    <property type="entry name" value="S_TKc"/>
    <property type="match status" value="1"/>
</dbReference>
<accession>A0AAV0ZR20</accession>
<keyword evidence="13" id="KW-1185">Reference proteome</keyword>
<dbReference type="InterPro" id="IPR014729">
    <property type="entry name" value="Rossmann-like_a/b/a_fold"/>
</dbReference>
<evidence type="ECO:0000313" key="13">
    <source>
        <dbReference type="Proteomes" id="UP001157006"/>
    </source>
</evidence>
<keyword evidence="8 9" id="KW-0175">Coiled coil</keyword>
<keyword evidence="4" id="KW-0808">Transferase</keyword>
<dbReference type="CDD" id="cd14066">
    <property type="entry name" value="STKc_IRAK"/>
    <property type="match status" value="1"/>
</dbReference>
<dbReference type="InterPro" id="IPR051348">
    <property type="entry name" value="U-box_ubiquitin_ligases"/>
</dbReference>
<name>A0AAV0ZR20_VICFA</name>
<evidence type="ECO:0000256" key="2">
    <source>
        <dbReference type="ARBA" id="ARBA00004906"/>
    </source>
</evidence>
<dbReference type="GO" id="GO:0004672">
    <property type="term" value="F:protein kinase activity"/>
    <property type="evidence" value="ECO:0007669"/>
    <property type="project" value="InterPro"/>
</dbReference>
<dbReference type="SUPFAM" id="SSF56112">
    <property type="entry name" value="Protein kinase-like (PK-like)"/>
    <property type="match status" value="1"/>
</dbReference>
<evidence type="ECO:0000259" key="11">
    <source>
        <dbReference type="PROSITE" id="PS50011"/>
    </source>
</evidence>
<sequence>MSLPPPTGPPQQNTMVAVDRDKNSAYAFRWAVNHLDNPVIIAVHVKHKNLSNQGTNVFPPDEDDVSHIFSNLRAMCQSKAITMKEAVIDDYDVVKGLLEFAKRNVIHSIVVGASTKNHMPSIKKFKANNDIATNMIKLAPDYCSVYIISKLKIVSARSAVRPMVNQIIPMKILPVQASSPYGEFEGGMRSILPRTGGTYEGSSESRSFDSISTVKGSTRERPRSTGSNMSLDCIDVPSSRGRNWASMDERDMAALGPIVESNRSDMDLIDSYGTPSTSYTSRELEAEMKRLRLELKQTMDMYSSACKQAISAKNQVDQIRRWRVEEEKKVVEVRLSQEAALAMAEREKARAKAALEAAEEAKWKAELEAHRRREAEMKAMKEAEERDRVLTALAQHDNRYRKYTMEEIEVATDRFSPSKKIGEGGYGPVFKGHLDHTAVAIKLLNPEASQGRKQFQQEVEVLSCIRHPNMVLLLGACPEHGCLVYEYMDNGSLEDRLFRKNKSKPLSWQKRFQIAAEISTALLFLHQTKPEPIVHRDLKPSNILLDRNYVSKISDVGLARLVPPSVVDNVTQYYMTSAAGTFCYIDPEYQQTGILTTRSDVYSLGIMLLQIITARPPMGLTHQVKKAIEKGCFEQILDPAVTDWPVEEALSFAKIALGCAELCKKDRPSLAKVVLPEINRLRDLGDTDYLDFTDTKSNGHSHRPPTMPT</sequence>
<dbReference type="PROSITE" id="PS00108">
    <property type="entry name" value="PROTEIN_KINASE_ST"/>
    <property type="match status" value="1"/>
</dbReference>
<reference evidence="12 13" key="1">
    <citation type="submission" date="2023-01" db="EMBL/GenBank/DDBJ databases">
        <authorList>
            <person name="Kreplak J."/>
        </authorList>
    </citation>
    <scope>NUCLEOTIDE SEQUENCE [LARGE SCALE GENOMIC DNA]</scope>
</reference>
<feature type="coiled-coil region" evidence="9">
    <location>
        <begin position="341"/>
        <end position="387"/>
    </location>
</feature>
<gene>
    <name evidence="12" type="ORF">VFH_II174240</name>
</gene>
<dbReference type="Pfam" id="PF00582">
    <property type="entry name" value="Usp"/>
    <property type="match status" value="1"/>
</dbReference>
<dbReference type="FunFam" id="1.10.510.10:FF:000498">
    <property type="entry name" value="U-box domain-containing protein 51"/>
    <property type="match status" value="1"/>
</dbReference>
<feature type="domain" description="Protein kinase" evidence="11">
    <location>
        <begin position="415"/>
        <end position="678"/>
    </location>
</feature>
<keyword evidence="5" id="KW-0547">Nucleotide-binding</keyword>
<dbReference type="PANTHER" id="PTHR45647:SF93">
    <property type="entry name" value="KINASE WITH ADENINE NUCLEOTIDE ALPHA HYDROLASES-LIKE DOMAIN-CONTAINING PROTEIN"/>
    <property type="match status" value="1"/>
</dbReference>
<dbReference type="AlphaFoldDB" id="A0AAV0ZR20"/>
<protein>
    <recommendedName>
        <fullName evidence="3">RING-type E3 ubiquitin transferase</fullName>
        <ecNumber evidence="3">2.3.2.27</ecNumber>
    </recommendedName>
</protein>
<dbReference type="InterPro" id="IPR011009">
    <property type="entry name" value="Kinase-like_dom_sf"/>
</dbReference>
<dbReference type="EC" id="2.3.2.27" evidence="3"/>
<keyword evidence="6" id="KW-0833">Ubl conjugation pathway</keyword>
<evidence type="ECO:0000256" key="10">
    <source>
        <dbReference type="SAM" id="MobiDB-lite"/>
    </source>
</evidence>
<dbReference type="Pfam" id="PF00069">
    <property type="entry name" value="Pkinase"/>
    <property type="match status" value="1"/>
</dbReference>
<dbReference type="PANTHER" id="PTHR45647">
    <property type="entry name" value="OS02G0152300 PROTEIN"/>
    <property type="match status" value="1"/>
</dbReference>
<feature type="compositionally biased region" description="Polar residues" evidence="10">
    <location>
        <begin position="200"/>
        <end position="216"/>
    </location>
</feature>
<dbReference type="Gene3D" id="3.30.200.20">
    <property type="entry name" value="Phosphorylase Kinase, domain 1"/>
    <property type="match status" value="1"/>
</dbReference>
<dbReference type="GO" id="GO:0005524">
    <property type="term" value="F:ATP binding"/>
    <property type="evidence" value="ECO:0007669"/>
    <property type="project" value="UniProtKB-KW"/>
</dbReference>
<evidence type="ECO:0000256" key="6">
    <source>
        <dbReference type="ARBA" id="ARBA00022786"/>
    </source>
</evidence>
<comment type="catalytic activity">
    <reaction evidence="1">
        <text>S-ubiquitinyl-[E2 ubiquitin-conjugating enzyme]-L-cysteine + [acceptor protein]-L-lysine = [E2 ubiquitin-conjugating enzyme]-L-cysteine + N(6)-ubiquitinyl-[acceptor protein]-L-lysine.</text>
        <dbReference type="EC" id="2.3.2.27"/>
    </reaction>
</comment>
<evidence type="ECO:0000256" key="5">
    <source>
        <dbReference type="ARBA" id="ARBA00022741"/>
    </source>
</evidence>
<dbReference type="Gene3D" id="3.40.50.620">
    <property type="entry name" value="HUPs"/>
    <property type="match status" value="1"/>
</dbReference>